<dbReference type="Proteomes" id="UP000681035">
    <property type="component" value="Chromosome"/>
</dbReference>
<reference evidence="2" key="1">
    <citation type="submission" date="2020-09" db="EMBL/GenBank/DDBJ databases">
        <title>New species isolated from human feces.</title>
        <authorList>
            <person name="Kitahara M."/>
            <person name="Shigeno Y."/>
            <person name="Shime M."/>
            <person name="Matsumoto Y."/>
            <person name="Nakamura S."/>
            <person name="Motooka D."/>
            <person name="Fukuoka S."/>
            <person name="Nishikawa H."/>
            <person name="Benno Y."/>
        </authorList>
    </citation>
    <scope>NUCLEOTIDE SEQUENCE</scope>
    <source>
        <strain evidence="2">MM50</strain>
    </source>
</reference>
<evidence type="ECO:0000313" key="2">
    <source>
        <dbReference type="EMBL" id="BCK80891.1"/>
    </source>
</evidence>
<dbReference type="InterPro" id="IPR008577">
    <property type="entry name" value="DUF859"/>
</dbReference>
<dbReference type="AlphaFoldDB" id="A0A810Q628"/>
<organism evidence="2 3">
    <name type="scientific">Vescimonas coprocola</name>
    <dbReference type="NCBI Taxonomy" id="2714355"/>
    <lineage>
        <taxon>Bacteria</taxon>
        <taxon>Bacillati</taxon>
        <taxon>Bacillota</taxon>
        <taxon>Clostridia</taxon>
        <taxon>Eubacteriales</taxon>
        <taxon>Oscillospiraceae</taxon>
        <taxon>Vescimonas</taxon>
    </lineage>
</organism>
<dbReference type="RefSeq" id="WP_213541736.1">
    <property type="nucleotide sequence ID" value="NZ_AP023418.1"/>
</dbReference>
<dbReference type="KEGG" id="vcop:MM50RIKEN_06540"/>
<proteinExistence type="predicted"/>
<dbReference type="InterPro" id="IPR053827">
    <property type="entry name" value="Gp10_C"/>
</dbReference>
<feature type="domain" description="Baseplate structural protein Gp10 C-terminal" evidence="1">
    <location>
        <begin position="465"/>
        <end position="602"/>
    </location>
</feature>
<sequence length="603" mass="63841">MASIYGGASGNGWKLRLDYTVTQDRAANTSSLRLRLYLYANTTGSYNLEKDSAYYVLQGQKVYQTYQYTAPGWYLLGERTVTVRHGADGNGSVQLGGQWVSDVESSWTPASLSVSAAVALPRILRPSVLRAAELTLGQACVLSIRAEEERYTHRVTYALGSASGTVVQETAQRELTWTPPLELARQLPQSVAGTMRLTVTTYDGDTTMGSSVTECRVYVPDTVRPTAALTVTPVNDNAVLEQWGVFVKGMTRLRWQVTAQGAYGASIDGCSVSCGGVGGSGLNGVSAGAVSVSGEVTAAAAVKDSRGRSVSVEAEAVTIYDYSGPTMTRPAVCRCDADGTACSDGGYVKVKCGTQCSDVGGRNQVSLRVRSRRPGGEFGGYTALESGVEKVLPGFSPLLSYELELSAEDLPGSRRTVVCAIPTAAAAVHLASGGTAVGVGKYAEHDRAVEVNPEWEVYVKGKALWELIYPVGSLYLSAADTDPGVLFGGTWERIRDRFLLAAGTAYGAGTTGGEAVHTLTENELPAHAHNPANEAGYYGFITNSQKVFAVGDMGVQSGSGRYYPYAPAAFDISRNTKTGSVGGGKAHNNMPPYLAVYVWQRTA</sequence>
<dbReference type="EMBL" id="AP023418">
    <property type="protein sequence ID" value="BCK80891.1"/>
    <property type="molecule type" value="Genomic_DNA"/>
</dbReference>
<dbReference type="Pfam" id="PF05895">
    <property type="entry name" value="DUF859"/>
    <property type="match status" value="1"/>
</dbReference>
<keyword evidence="3" id="KW-1185">Reference proteome</keyword>
<gene>
    <name evidence="2" type="ORF">MM50RIKEN_06540</name>
</gene>
<dbReference type="SUPFAM" id="SSF88874">
    <property type="entry name" value="Receptor-binding domain of short tail fibre protein gp12"/>
    <property type="match status" value="1"/>
</dbReference>
<dbReference type="Pfam" id="PF21939">
    <property type="entry name" value="Gp10_C"/>
    <property type="match status" value="1"/>
</dbReference>
<name>A0A810Q628_9FIRM</name>
<evidence type="ECO:0000313" key="3">
    <source>
        <dbReference type="Proteomes" id="UP000681035"/>
    </source>
</evidence>
<evidence type="ECO:0000259" key="1">
    <source>
        <dbReference type="Pfam" id="PF21939"/>
    </source>
</evidence>
<accession>A0A810Q628</accession>
<protein>
    <recommendedName>
        <fullName evidence="1">Baseplate structural protein Gp10 C-terminal domain-containing protein</fullName>
    </recommendedName>
</protein>